<name>K7A0Y4_9ALTE</name>
<keyword evidence="3" id="KW-1185">Reference proteome</keyword>
<feature type="chain" id="PRO_5003902461" description="PEP-CTERM protein-sorting domain-containing protein" evidence="1">
    <location>
        <begin position="23"/>
        <end position="198"/>
    </location>
</feature>
<keyword evidence="1" id="KW-0732">Signal</keyword>
<evidence type="ECO:0008006" key="4">
    <source>
        <dbReference type="Google" id="ProtNLM"/>
    </source>
</evidence>
<feature type="signal peptide" evidence="1">
    <location>
        <begin position="1"/>
        <end position="22"/>
    </location>
</feature>
<gene>
    <name evidence="2" type="ORF">GPAL_2324</name>
</gene>
<comment type="caution">
    <text evidence="2">The sequence shown here is derived from an EMBL/GenBank/DDBJ whole genome shotgun (WGS) entry which is preliminary data.</text>
</comment>
<dbReference type="EMBL" id="BAEQ01000042">
    <property type="protein sequence ID" value="GAC29185.1"/>
    <property type="molecule type" value="Genomic_DNA"/>
</dbReference>
<evidence type="ECO:0000256" key="1">
    <source>
        <dbReference type="SAM" id="SignalP"/>
    </source>
</evidence>
<dbReference type="AlphaFoldDB" id="K7A0Y4"/>
<evidence type="ECO:0000313" key="3">
    <source>
        <dbReference type="Proteomes" id="UP000006251"/>
    </source>
</evidence>
<organism evidence="2 3">
    <name type="scientific">Brumicola pallidula DSM 14239 = ACAM 615</name>
    <dbReference type="NCBI Taxonomy" id="1121922"/>
    <lineage>
        <taxon>Bacteria</taxon>
        <taxon>Pseudomonadati</taxon>
        <taxon>Pseudomonadota</taxon>
        <taxon>Gammaproteobacteria</taxon>
        <taxon>Alteromonadales</taxon>
        <taxon>Alteromonadaceae</taxon>
        <taxon>Brumicola</taxon>
    </lineage>
</organism>
<dbReference type="OrthoDB" id="7876285at2"/>
<sequence>MKFLKNISAIAVFLCVCSSASASVIFSDNFDRNNSNNVGNGWSEYEDDNNDVAIRSGVLRLRDTIWLSWVDAAASNNASTIGYDDIYLDFEWAASMNTEWTDTLHVSWNDGSGWDDIWSTNLGGSSFASVSLGAILGASNLANLQISFWTNVSRYNESAYIDNVVLRGTPTSVSNPSSIALLGLGLLGLGLASRKKSA</sequence>
<protein>
    <recommendedName>
        <fullName evidence="4">PEP-CTERM protein-sorting domain-containing protein</fullName>
    </recommendedName>
</protein>
<dbReference type="Proteomes" id="UP000006251">
    <property type="component" value="Unassembled WGS sequence"/>
</dbReference>
<accession>K7A0Y4</accession>
<evidence type="ECO:0000313" key="2">
    <source>
        <dbReference type="EMBL" id="GAC29185.1"/>
    </source>
</evidence>
<proteinExistence type="predicted"/>
<dbReference type="RefSeq" id="WP_006011784.1">
    <property type="nucleotide sequence ID" value="NZ_AUAV01000014.1"/>
</dbReference>
<reference evidence="3" key="1">
    <citation type="journal article" date="2014" name="Environ. Microbiol.">
        <title>Comparative genomics of the marine bacterial genus Glaciecola reveals the high degree of genomic diversity and genomic characteristic for cold adaptation.</title>
        <authorList>
            <person name="Qin Q.L."/>
            <person name="Xie B.B."/>
            <person name="Yu Y."/>
            <person name="Shu Y.L."/>
            <person name="Rong J.C."/>
            <person name="Zhang Y.J."/>
            <person name="Zhao D.L."/>
            <person name="Chen X.L."/>
            <person name="Zhang X.Y."/>
            <person name="Chen B."/>
            <person name="Zhou B.C."/>
            <person name="Zhang Y.Z."/>
        </authorList>
    </citation>
    <scope>NUCLEOTIDE SEQUENCE [LARGE SCALE GENOMIC DNA]</scope>
    <source>
        <strain evidence="3">ACAM 615</strain>
    </source>
</reference>